<organism evidence="1">
    <name type="scientific">marine sediment metagenome</name>
    <dbReference type="NCBI Taxonomy" id="412755"/>
    <lineage>
        <taxon>unclassified sequences</taxon>
        <taxon>metagenomes</taxon>
        <taxon>ecological metagenomes</taxon>
    </lineage>
</organism>
<accession>A0A0F9I9M2</accession>
<sequence length="82" mass="10013">TEKDAINIARLLERDNYSDLPRKENILHKFKVYLVDTMNTPEIEAEWFEIDENWINFFNDQEEDAIVDTFAIHKVWRIRKEE</sequence>
<comment type="caution">
    <text evidence="1">The sequence shown here is derived from an EMBL/GenBank/DDBJ whole genome shotgun (WGS) entry which is preliminary data.</text>
</comment>
<proteinExistence type="predicted"/>
<dbReference type="AlphaFoldDB" id="A0A0F9I9M2"/>
<protein>
    <submittedName>
        <fullName evidence="1">Uncharacterized protein</fullName>
    </submittedName>
</protein>
<dbReference type="EMBL" id="LAZR01014686">
    <property type="protein sequence ID" value="KKM16384.1"/>
    <property type="molecule type" value="Genomic_DNA"/>
</dbReference>
<feature type="non-terminal residue" evidence="1">
    <location>
        <position position="1"/>
    </location>
</feature>
<name>A0A0F9I9M2_9ZZZZ</name>
<gene>
    <name evidence="1" type="ORF">LCGC14_1686330</name>
</gene>
<reference evidence="1" key="1">
    <citation type="journal article" date="2015" name="Nature">
        <title>Complex archaea that bridge the gap between prokaryotes and eukaryotes.</title>
        <authorList>
            <person name="Spang A."/>
            <person name="Saw J.H."/>
            <person name="Jorgensen S.L."/>
            <person name="Zaremba-Niedzwiedzka K."/>
            <person name="Martijn J."/>
            <person name="Lind A.E."/>
            <person name="van Eijk R."/>
            <person name="Schleper C."/>
            <person name="Guy L."/>
            <person name="Ettema T.J."/>
        </authorList>
    </citation>
    <scope>NUCLEOTIDE SEQUENCE</scope>
</reference>
<evidence type="ECO:0000313" key="1">
    <source>
        <dbReference type="EMBL" id="KKM16384.1"/>
    </source>
</evidence>